<dbReference type="OrthoDB" id="29057at2157"/>
<feature type="transmembrane region" description="Helical" evidence="1">
    <location>
        <begin position="50"/>
        <end position="69"/>
    </location>
</feature>
<name>A0A830GUR4_9CREN</name>
<dbReference type="AlphaFoldDB" id="A0A830GUR4"/>
<keyword evidence="1" id="KW-0472">Membrane</keyword>
<gene>
    <name evidence="2" type="ORF">GCM10007981_09560</name>
</gene>
<keyword evidence="1" id="KW-0812">Transmembrane</keyword>
<evidence type="ECO:0000256" key="1">
    <source>
        <dbReference type="SAM" id="Phobius"/>
    </source>
</evidence>
<feature type="transmembrane region" description="Helical" evidence="1">
    <location>
        <begin position="99"/>
        <end position="118"/>
    </location>
</feature>
<keyword evidence="1" id="KW-1133">Transmembrane helix</keyword>
<accession>A0A830GUR4</accession>
<reference evidence="2" key="1">
    <citation type="journal article" date="2014" name="Int. J. Syst. Evol. Microbiol.">
        <title>Complete genome sequence of Corynebacterium casei LMG S-19264T (=DSM 44701T), isolated from a smear-ripened cheese.</title>
        <authorList>
            <consortium name="US DOE Joint Genome Institute (JGI-PGF)"/>
            <person name="Walter F."/>
            <person name="Albersmeier A."/>
            <person name="Kalinowski J."/>
            <person name="Ruckert C."/>
        </authorList>
    </citation>
    <scope>NUCLEOTIDE SEQUENCE</scope>
    <source>
        <strain evidence="2">JCM 10088</strain>
    </source>
</reference>
<proteinExistence type="predicted"/>
<reference evidence="2" key="2">
    <citation type="submission" date="2020-09" db="EMBL/GenBank/DDBJ databases">
        <authorList>
            <person name="Sun Q."/>
            <person name="Ohkuma M."/>
        </authorList>
    </citation>
    <scope>NUCLEOTIDE SEQUENCE</scope>
    <source>
        <strain evidence="2">JCM 10088</strain>
    </source>
</reference>
<organism evidence="2 3">
    <name type="scientific">Thermocladium modestius</name>
    <dbReference type="NCBI Taxonomy" id="62609"/>
    <lineage>
        <taxon>Archaea</taxon>
        <taxon>Thermoproteota</taxon>
        <taxon>Thermoprotei</taxon>
        <taxon>Thermoproteales</taxon>
        <taxon>Thermoproteaceae</taxon>
        <taxon>Thermocladium</taxon>
    </lineage>
</organism>
<keyword evidence="3" id="KW-1185">Reference proteome</keyword>
<dbReference type="EMBL" id="BMNL01000002">
    <property type="protein sequence ID" value="GGP20645.1"/>
    <property type="molecule type" value="Genomic_DNA"/>
</dbReference>
<evidence type="ECO:0000313" key="2">
    <source>
        <dbReference type="EMBL" id="GGP20645.1"/>
    </source>
</evidence>
<evidence type="ECO:0000313" key="3">
    <source>
        <dbReference type="Proteomes" id="UP000610960"/>
    </source>
</evidence>
<evidence type="ECO:0008006" key="4">
    <source>
        <dbReference type="Google" id="ProtNLM"/>
    </source>
</evidence>
<comment type="caution">
    <text evidence="2">The sequence shown here is derived from an EMBL/GenBank/DDBJ whole genome shotgun (WGS) entry which is preliminary data.</text>
</comment>
<dbReference type="RefSeq" id="WP_075059700.1">
    <property type="nucleotide sequence ID" value="NZ_BMNL01000002.1"/>
</dbReference>
<protein>
    <recommendedName>
        <fullName evidence="4">Vitamin K epoxide reductase domain-containing protein</fullName>
    </recommendedName>
</protein>
<dbReference type="Proteomes" id="UP000610960">
    <property type="component" value="Unassembled WGS sequence"/>
</dbReference>
<sequence length="121" mass="13058">MQQLLALVPAFGSALMIYYTYQNMKRVNACLPGIFHCEIFNFIVPRRTRLAVAIGAATALAIMALLIAMNYAEPALALSIVGIAIGLYGLALQVKHGAYCMYCITTDAILFITAAIIVTNV</sequence>
<feature type="transmembrane region" description="Helical" evidence="1">
    <location>
        <begin position="75"/>
        <end position="92"/>
    </location>
</feature>